<protein>
    <submittedName>
        <fullName evidence="1">Uncharacterized protein</fullName>
    </submittedName>
</protein>
<evidence type="ECO:0000313" key="1">
    <source>
        <dbReference type="EMBL" id="QDX19375.1"/>
    </source>
</evidence>
<dbReference type="EMBL" id="MK122964">
    <property type="protein sequence ID" value="QDX19375.1"/>
    <property type="molecule type" value="Genomic_DNA"/>
</dbReference>
<dbReference type="AlphaFoldDB" id="A0A646SLD2"/>
<gene>
    <name evidence="1" type="primary">orf3</name>
</gene>
<name>A0A646SLD2_STRHY</name>
<organism evidence="1">
    <name type="scientific">Streptomyces hygroscopicus</name>
    <dbReference type="NCBI Taxonomy" id="1912"/>
    <lineage>
        <taxon>Bacteria</taxon>
        <taxon>Bacillati</taxon>
        <taxon>Actinomycetota</taxon>
        <taxon>Actinomycetes</taxon>
        <taxon>Kitasatosporales</taxon>
        <taxon>Streptomycetaceae</taxon>
        <taxon>Streptomyces</taxon>
        <taxon>Streptomyces violaceusniger group</taxon>
    </lineage>
</organism>
<proteinExistence type="predicted"/>
<reference evidence="1" key="1">
    <citation type="journal article" date="2019" name="IScience">
        <title>Divergent Biosynthesis of C-Nucleoside Minimycin and Indigoidine in Bacteria.</title>
        <authorList>
            <person name="Kong L."/>
            <person name="Xu G."/>
            <person name="Liu X."/>
            <person name="Wang J."/>
            <person name="Tang Z."/>
            <person name="Cai Y.S."/>
            <person name="Shen K."/>
            <person name="Tao W."/>
            <person name="Zheng Y."/>
            <person name="Deng Z."/>
            <person name="Price N.P.J."/>
            <person name="Chen W."/>
        </authorList>
    </citation>
    <scope>NUCLEOTIDE SEQUENCE</scope>
    <source>
        <strain evidence="1">JCM 4712</strain>
    </source>
</reference>
<sequence>MPEHRIIVYPPTATGGRRVRFGDRILGTAYSLHELTGFLQNAGLTGWNELDVIESDFVEWHEGGPEVWS</sequence>
<dbReference type="RefSeq" id="WP_265560351.1">
    <property type="nucleotide sequence ID" value="NZ_LBMW01000003.1"/>
</dbReference>
<accession>A0A646SLD2</accession>